<evidence type="ECO:0008006" key="4">
    <source>
        <dbReference type="Google" id="ProtNLM"/>
    </source>
</evidence>
<dbReference type="PROSITE" id="PS51257">
    <property type="entry name" value="PROKAR_LIPOPROTEIN"/>
    <property type="match status" value="1"/>
</dbReference>
<organism evidence="2 3">
    <name type="scientific">Maribrevibacterium harenarium</name>
    <dbReference type="NCBI Taxonomy" id="2589817"/>
    <lineage>
        <taxon>Bacteria</taxon>
        <taxon>Pseudomonadati</taxon>
        <taxon>Pseudomonadota</taxon>
        <taxon>Gammaproteobacteria</taxon>
        <taxon>Oceanospirillales</taxon>
        <taxon>Oceanospirillaceae</taxon>
        <taxon>Maribrevibacterium</taxon>
    </lineage>
</organism>
<evidence type="ECO:0000256" key="1">
    <source>
        <dbReference type="SAM" id="SignalP"/>
    </source>
</evidence>
<feature type="chain" id="PRO_5021194102" description="Lipoprotein" evidence="1">
    <location>
        <begin position="24"/>
        <end position="61"/>
    </location>
</feature>
<sequence length="61" mass="7242">MWRLLASLWAVLLVMGCSNQSLYESGTGFRIQQCSQIRDRDERSECLERATRSYQEYQSQY</sequence>
<evidence type="ECO:0000313" key="3">
    <source>
        <dbReference type="Proteomes" id="UP000315901"/>
    </source>
</evidence>
<comment type="caution">
    <text evidence="2">The sequence shown here is derived from an EMBL/GenBank/DDBJ whole genome shotgun (WGS) entry which is preliminary data.</text>
</comment>
<dbReference type="AlphaFoldDB" id="A0A501WL11"/>
<name>A0A501WL11_9GAMM</name>
<protein>
    <recommendedName>
        <fullName evidence="4">Lipoprotein</fullName>
    </recommendedName>
</protein>
<dbReference type="EMBL" id="VFRR01000039">
    <property type="protein sequence ID" value="TPE47741.1"/>
    <property type="molecule type" value="Genomic_DNA"/>
</dbReference>
<keyword evidence="3" id="KW-1185">Reference proteome</keyword>
<dbReference type="Proteomes" id="UP000315901">
    <property type="component" value="Unassembled WGS sequence"/>
</dbReference>
<feature type="signal peptide" evidence="1">
    <location>
        <begin position="1"/>
        <end position="23"/>
    </location>
</feature>
<accession>A0A501WL11</accession>
<evidence type="ECO:0000313" key="2">
    <source>
        <dbReference type="EMBL" id="TPE47741.1"/>
    </source>
</evidence>
<dbReference type="OrthoDB" id="6387823at2"/>
<gene>
    <name evidence="2" type="ORF">FJM67_14140</name>
</gene>
<reference evidence="2 3" key="1">
    <citation type="submission" date="2019-06" db="EMBL/GenBank/DDBJ databases">
        <title>A novel bacterium of genus Marinomonas, isolated from coastal sand.</title>
        <authorList>
            <person name="Huang H."/>
            <person name="Mo K."/>
            <person name="Hu Y."/>
        </authorList>
    </citation>
    <scope>NUCLEOTIDE SEQUENCE [LARGE SCALE GENOMIC DNA]</scope>
    <source>
        <strain evidence="2 3">HB171799</strain>
    </source>
</reference>
<keyword evidence="1" id="KW-0732">Signal</keyword>
<proteinExistence type="predicted"/>
<dbReference type="RefSeq" id="WP_140590555.1">
    <property type="nucleotide sequence ID" value="NZ_VFRR01000039.1"/>
</dbReference>